<name>A0ABY2TSM8_9SPIR</name>
<dbReference type="NCBIfam" id="TIGR01753">
    <property type="entry name" value="flav_short"/>
    <property type="match status" value="1"/>
</dbReference>
<dbReference type="Pfam" id="PF00258">
    <property type="entry name" value="Flavodoxin_1"/>
    <property type="match status" value="1"/>
</dbReference>
<evidence type="ECO:0000313" key="9">
    <source>
        <dbReference type="EMBL" id="TKZ35872.1"/>
    </source>
</evidence>
<protein>
    <recommendedName>
        <fullName evidence="7">Flavodoxin</fullName>
    </recommendedName>
</protein>
<comment type="cofactor">
    <cofactor evidence="1 7">
        <name>FMN</name>
        <dbReference type="ChEBI" id="CHEBI:58210"/>
    </cofactor>
</comment>
<comment type="function">
    <text evidence="7">Low-potential electron donor to a number of redox enzymes.</text>
</comment>
<dbReference type="PROSITE" id="PS50902">
    <property type="entry name" value="FLAVODOXIN_LIKE"/>
    <property type="match status" value="1"/>
</dbReference>
<keyword evidence="4 7" id="KW-0285">Flavoprotein</keyword>
<dbReference type="PANTHER" id="PTHR43717">
    <property type="entry name" value="ANAEROBIC NITRIC OXIDE REDUCTASE FLAVORUBREDOXIN"/>
    <property type="match status" value="1"/>
</dbReference>
<evidence type="ECO:0000256" key="2">
    <source>
        <dbReference type="ARBA" id="ARBA00005267"/>
    </source>
</evidence>
<keyword evidence="6 7" id="KW-0249">Electron transport</keyword>
<feature type="domain" description="Flavodoxin-like" evidence="8">
    <location>
        <begin position="5"/>
        <end position="141"/>
    </location>
</feature>
<dbReference type="InterPro" id="IPR029039">
    <property type="entry name" value="Flavoprotein-like_sf"/>
</dbReference>
<reference evidence="9 10" key="1">
    <citation type="journal article" date="2019" name="Anaerobe">
        <title>Brachyspira catarrhinii sp. nov., an anaerobic intestinal spirochaete isolated from vervet monkeys may have been misidentified as Brachyspira aalborgi in previous studies.</title>
        <authorList>
            <person name="Phillips N.D."/>
            <person name="La T."/>
            <person name="Hampson D.J."/>
        </authorList>
    </citation>
    <scope>NUCLEOTIDE SEQUENCE [LARGE SCALE GENOMIC DNA]</scope>
    <source>
        <strain evidence="9 10">Z12</strain>
    </source>
</reference>
<evidence type="ECO:0000256" key="1">
    <source>
        <dbReference type="ARBA" id="ARBA00001917"/>
    </source>
</evidence>
<gene>
    <name evidence="9" type="ORF">EZH24_03000</name>
</gene>
<dbReference type="InterPro" id="IPR008254">
    <property type="entry name" value="Flavodoxin/NO_synth"/>
</dbReference>
<dbReference type="SUPFAM" id="SSF52218">
    <property type="entry name" value="Flavoproteins"/>
    <property type="match status" value="1"/>
</dbReference>
<evidence type="ECO:0000256" key="5">
    <source>
        <dbReference type="ARBA" id="ARBA00022643"/>
    </source>
</evidence>
<dbReference type="RefSeq" id="WP_137997651.1">
    <property type="nucleotide sequence ID" value="NZ_SJDU01000045.1"/>
</dbReference>
<proteinExistence type="inferred from homology"/>
<dbReference type="InterPro" id="IPR010087">
    <property type="entry name" value="Flav_short"/>
</dbReference>
<organism evidence="9 10">
    <name type="scientific">Brachyspira catarrhinii</name>
    <dbReference type="NCBI Taxonomy" id="2528966"/>
    <lineage>
        <taxon>Bacteria</taxon>
        <taxon>Pseudomonadati</taxon>
        <taxon>Spirochaetota</taxon>
        <taxon>Spirochaetia</taxon>
        <taxon>Brachyspirales</taxon>
        <taxon>Brachyspiraceae</taxon>
        <taxon>Brachyspira</taxon>
    </lineage>
</organism>
<keyword evidence="3 7" id="KW-0813">Transport</keyword>
<evidence type="ECO:0000256" key="7">
    <source>
        <dbReference type="RuleBase" id="RU367037"/>
    </source>
</evidence>
<comment type="similarity">
    <text evidence="2 7">Belongs to the flavodoxin family.</text>
</comment>
<dbReference type="Gene3D" id="3.40.50.360">
    <property type="match status" value="1"/>
</dbReference>
<dbReference type="EMBL" id="SJDU01000045">
    <property type="protein sequence ID" value="TKZ35872.1"/>
    <property type="molecule type" value="Genomic_DNA"/>
</dbReference>
<keyword evidence="5 7" id="KW-0288">FMN</keyword>
<evidence type="ECO:0000256" key="3">
    <source>
        <dbReference type="ARBA" id="ARBA00022448"/>
    </source>
</evidence>
<comment type="caution">
    <text evidence="9">The sequence shown here is derived from an EMBL/GenBank/DDBJ whole genome shotgun (WGS) entry which is preliminary data.</text>
</comment>
<evidence type="ECO:0000259" key="8">
    <source>
        <dbReference type="PROSITE" id="PS50902"/>
    </source>
</evidence>
<dbReference type="PANTHER" id="PTHR43717:SF1">
    <property type="entry name" value="ANAEROBIC NITRIC OXIDE REDUCTASE FLAVORUBREDOXIN"/>
    <property type="match status" value="1"/>
</dbReference>
<evidence type="ECO:0000313" key="10">
    <source>
        <dbReference type="Proteomes" id="UP000310168"/>
    </source>
</evidence>
<evidence type="ECO:0000256" key="6">
    <source>
        <dbReference type="ARBA" id="ARBA00022982"/>
    </source>
</evidence>
<accession>A0ABY2TSM8</accession>
<sequence>MPQKIAIVVWSKTGNTKLMANRIKKGVEDSGFEVDIFKAYNFNSEKVKNYDKIALGCPAMGSETLEDTEFLPMYENIKTYLKDKKVFFFGSYGWGDGKWMRDWEEDAIKNGVKLFRKSIIAKEKPSDEILNICYQAGKDLANA</sequence>
<evidence type="ECO:0000256" key="4">
    <source>
        <dbReference type="ARBA" id="ARBA00022630"/>
    </source>
</evidence>
<keyword evidence="10" id="KW-1185">Reference proteome</keyword>
<dbReference type="Proteomes" id="UP000310168">
    <property type="component" value="Unassembled WGS sequence"/>
</dbReference>